<dbReference type="RefSeq" id="WP_088975190.1">
    <property type="nucleotide sequence ID" value="NZ_LT607753.1"/>
</dbReference>
<keyword evidence="2" id="KW-0472">Membrane</keyword>
<organism evidence="3 4">
    <name type="scientific">Micromonospora coxensis</name>
    <dbReference type="NCBI Taxonomy" id="356852"/>
    <lineage>
        <taxon>Bacteria</taxon>
        <taxon>Bacillati</taxon>
        <taxon>Actinomycetota</taxon>
        <taxon>Actinomycetes</taxon>
        <taxon>Micromonosporales</taxon>
        <taxon>Micromonosporaceae</taxon>
        <taxon>Micromonospora</taxon>
    </lineage>
</organism>
<dbReference type="EMBL" id="LT607753">
    <property type="protein sequence ID" value="SCG46345.1"/>
    <property type="molecule type" value="Genomic_DNA"/>
</dbReference>
<name>A0A1C5HK33_9ACTN</name>
<dbReference type="OrthoDB" id="3403535at2"/>
<feature type="transmembrane region" description="Helical" evidence="2">
    <location>
        <begin position="192"/>
        <end position="211"/>
    </location>
</feature>
<evidence type="ECO:0000313" key="4">
    <source>
        <dbReference type="Proteomes" id="UP000198215"/>
    </source>
</evidence>
<keyword evidence="2" id="KW-1133">Transmembrane helix</keyword>
<gene>
    <name evidence="3" type="ORF">GA0070614_1423</name>
</gene>
<protein>
    <submittedName>
        <fullName evidence="3">Uncharacterized protein</fullName>
    </submittedName>
</protein>
<accession>A0A1C5HK33</accession>
<evidence type="ECO:0000256" key="1">
    <source>
        <dbReference type="SAM" id="MobiDB-lite"/>
    </source>
</evidence>
<feature type="region of interest" description="Disordered" evidence="1">
    <location>
        <begin position="65"/>
        <end position="112"/>
    </location>
</feature>
<feature type="transmembrane region" description="Helical" evidence="2">
    <location>
        <begin position="231"/>
        <end position="251"/>
    </location>
</feature>
<proteinExistence type="predicted"/>
<dbReference type="AlphaFoldDB" id="A0A1C5HK33"/>
<evidence type="ECO:0000313" key="3">
    <source>
        <dbReference type="EMBL" id="SCG46345.1"/>
    </source>
</evidence>
<evidence type="ECO:0000256" key="2">
    <source>
        <dbReference type="SAM" id="Phobius"/>
    </source>
</evidence>
<keyword evidence="4" id="KW-1185">Reference proteome</keyword>
<dbReference type="Proteomes" id="UP000198215">
    <property type="component" value="Chromosome I"/>
</dbReference>
<feature type="transmembrane region" description="Helical" evidence="2">
    <location>
        <begin position="161"/>
        <end position="180"/>
    </location>
</feature>
<sequence>MATFDEYAAAVRQLSGQVRDGERGAAAEAERRRRLHAGIDQLGQRLMVQEQRLEQLGQAIGVAPAGPASAAPAGVAGSPTPVPAVAGSPTPVPAVAGSPTPGPALAGSPTPVSAVADSDPAAALEEARRLADEADGHTRHVEALGQRPELLPTWSPAARAVAVYVACAAVGVLLMLVLVVASGVGLVSGFTLGAWVCAGLPVLSFAAGWFILGRWGRPALATVDPPRFVPLGFVICVALVPIAYCASLLVVRALR</sequence>
<keyword evidence="2" id="KW-0812">Transmembrane</keyword>
<reference evidence="4" key="1">
    <citation type="submission" date="2016-06" db="EMBL/GenBank/DDBJ databases">
        <authorList>
            <person name="Varghese N."/>
            <person name="Submissions Spin"/>
        </authorList>
    </citation>
    <scope>NUCLEOTIDE SEQUENCE [LARGE SCALE GENOMIC DNA]</scope>
    <source>
        <strain evidence="4">DSM 45161</strain>
    </source>
</reference>
<feature type="compositionally biased region" description="Low complexity" evidence="1">
    <location>
        <begin position="65"/>
        <end position="87"/>
    </location>
</feature>